<feature type="transmembrane region" description="Helical" evidence="6">
    <location>
        <begin position="285"/>
        <end position="302"/>
    </location>
</feature>
<protein>
    <recommendedName>
        <fullName evidence="9">RNA polymerase I associated factor, A49-like protein</fullName>
    </recommendedName>
</protein>
<keyword evidence="6" id="KW-1133">Transmembrane helix</keyword>
<feature type="transmembrane region" description="Helical" evidence="6">
    <location>
        <begin position="339"/>
        <end position="363"/>
    </location>
</feature>
<comment type="similarity">
    <text evidence="2">Belongs to the eukaryotic RPA49/POLR1E RNA polymerase subunit family.</text>
</comment>
<name>A0A0W4ZFQ4_PNEJ7</name>
<keyword evidence="8" id="KW-1185">Reference proteome</keyword>
<reference evidence="8" key="1">
    <citation type="journal article" date="2016" name="Nat. Commun.">
        <title>Genome analysis of three Pneumocystis species reveals adaptation mechanisms to life exclusively in mammalian hosts.</title>
        <authorList>
            <person name="Ma L."/>
            <person name="Chen Z."/>
            <person name="Huang D.W."/>
            <person name="Kutty G."/>
            <person name="Ishihara M."/>
            <person name="Wang H."/>
            <person name="Abouelleil A."/>
            <person name="Bishop L."/>
            <person name="Davey E."/>
            <person name="Deng R."/>
            <person name="Deng X."/>
            <person name="Fan L."/>
            <person name="Fantoni G."/>
            <person name="Fitzgerald M."/>
            <person name="Gogineni E."/>
            <person name="Goldberg J.M."/>
            <person name="Handley G."/>
            <person name="Hu X."/>
            <person name="Huber C."/>
            <person name="Jiao X."/>
            <person name="Jones K."/>
            <person name="Levin J.Z."/>
            <person name="Liu Y."/>
            <person name="Macdonald P."/>
            <person name="Melnikov A."/>
            <person name="Raley C."/>
            <person name="Sassi M."/>
            <person name="Sherman B.T."/>
            <person name="Song X."/>
            <person name="Sykes S."/>
            <person name="Tran B."/>
            <person name="Walsh L."/>
            <person name="Xia Y."/>
            <person name="Yang J."/>
            <person name="Young S."/>
            <person name="Zeng Q."/>
            <person name="Zheng X."/>
            <person name="Stephens R."/>
            <person name="Nusbaum C."/>
            <person name="Birren B.W."/>
            <person name="Azadi P."/>
            <person name="Lempicki R.A."/>
            <person name="Cuomo C.A."/>
            <person name="Kovacs J.A."/>
        </authorList>
    </citation>
    <scope>NUCLEOTIDE SEQUENCE [LARGE SCALE GENOMIC DNA]</scope>
    <source>
        <strain evidence="8">RU7</strain>
    </source>
</reference>
<evidence type="ECO:0000313" key="7">
    <source>
        <dbReference type="EMBL" id="KTW27214.1"/>
    </source>
</evidence>
<evidence type="ECO:0000256" key="6">
    <source>
        <dbReference type="SAM" id="Phobius"/>
    </source>
</evidence>
<keyword evidence="5" id="KW-0539">Nucleus</keyword>
<evidence type="ECO:0000256" key="2">
    <source>
        <dbReference type="ARBA" id="ARBA00009430"/>
    </source>
</evidence>
<keyword evidence="4" id="KW-0804">Transcription</keyword>
<organism evidence="7 8">
    <name type="scientific">Pneumocystis jirovecii (strain RU7)</name>
    <name type="common">Human pneumocystis pneumonia agent</name>
    <dbReference type="NCBI Taxonomy" id="1408657"/>
    <lineage>
        <taxon>Eukaryota</taxon>
        <taxon>Fungi</taxon>
        <taxon>Dikarya</taxon>
        <taxon>Ascomycota</taxon>
        <taxon>Taphrinomycotina</taxon>
        <taxon>Pneumocystomycetes</taxon>
        <taxon>Pneumocystaceae</taxon>
        <taxon>Pneumocystis</taxon>
    </lineage>
</organism>
<evidence type="ECO:0008006" key="9">
    <source>
        <dbReference type="Google" id="ProtNLM"/>
    </source>
</evidence>
<proteinExistence type="inferred from homology"/>
<dbReference type="STRING" id="1408657.A0A0W4ZFQ4"/>
<keyword evidence="6" id="KW-0472">Membrane</keyword>
<dbReference type="OrthoDB" id="532500at2759"/>
<evidence type="ECO:0000256" key="3">
    <source>
        <dbReference type="ARBA" id="ARBA00022478"/>
    </source>
</evidence>
<dbReference type="GO" id="GO:0006362">
    <property type="term" value="P:transcription elongation by RNA polymerase I"/>
    <property type="evidence" value="ECO:0007669"/>
    <property type="project" value="EnsemblFungi"/>
</dbReference>
<dbReference type="Pfam" id="PF06870">
    <property type="entry name" value="RNA_pol_I_A49"/>
    <property type="match status" value="1"/>
</dbReference>
<evidence type="ECO:0000256" key="4">
    <source>
        <dbReference type="ARBA" id="ARBA00023163"/>
    </source>
</evidence>
<comment type="subcellular location">
    <subcellularLocation>
        <location evidence="1">Nucleus</location>
        <location evidence="1">Nucleolus</location>
    </subcellularLocation>
</comment>
<evidence type="ECO:0000313" key="8">
    <source>
        <dbReference type="Proteomes" id="UP000053447"/>
    </source>
</evidence>
<sequence length="436" mass="48696">MDGERVTKKVRLLAENAIMYVSSGFSPHSDSIFTFTCDKSPTNGFTASSAPQYLHSTVGSINYTAKPLFSSAFYTHALGIIDAEKDEISLLPVSLVRLECSVEKRVHGDDDIKKKDIEEKKENAESRDFHDSTIDEKVALGQAFGSKRMQKIIQNRALQAANAQLSVQVGAAVVEQVKEAVEHAKGSSIGAIEEENIYGEAKKGLENGDLPVPPQNIQTTNVEEVYSLSDIVSAEELSVIHVKLLLRAPDERSRANIVYRNSRYINDRLGKALVDGKKNKRRIKLLYYASLLMAFYTNYQLVSKKDLLIKKLGDPPEILVDHLITRFSEPSRSGINHEIIVPVITSYGIDKILCYLFALCLIIDEFSVDMNLLAQDLSLSTQKCKELFKILGCKIQGCTEAQRISLNLSKAEAKTYKRAVLTLPLEVVTKKRRRLR</sequence>
<dbReference type="GO" id="GO:0005736">
    <property type="term" value="C:RNA polymerase I complex"/>
    <property type="evidence" value="ECO:0007669"/>
    <property type="project" value="EnsemblFungi"/>
</dbReference>
<evidence type="ECO:0000256" key="1">
    <source>
        <dbReference type="ARBA" id="ARBA00004604"/>
    </source>
</evidence>
<dbReference type="GO" id="GO:0003677">
    <property type="term" value="F:DNA binding"/>
    <property type="evidence" value="ECO:0007669"/>
    <property type="project" value="InterPro"/>
</dbReference>
<evidence type="ECO:0000256" key="5">
    <source>
        <dbReference type="ARBA" id="ARBA00023242"/>
    </source>
</evidence>
<dbReference type="PANTHER" id="PTHR14440">
    <property type="entry name" value="DNA-DIRECTED RNA POLYMERASE I SUBUNIT RPA49"/>
    <property type="match status" value="1"/>
</dbReference>
<dbReference type="EMBL" id="LFWA01000015">
    <property type="protein sequence ID" value="KTW27214.1"/>
    <property type="molecule type" value="Genomic_DNA"/>
</dbReference>
<gene>
    <name evidence="7" type="ORF">T551_03208</name>
</gene>
<comment type="caution">
    <text evidence="7">The sequence shown here is derived from an EMBL/GenBank/DDBJ whole genome shotgun (WGS) entry which is preliminary data.</text>
</comment>
<dbReference type="Proteomes" id="UP000053447">
    <property type="component" value="Unassembled WGS sequence"/>
</dbReference>
<dbReference type="RefSeq" id="XP_018228370.1">
    <property type="nucleotide sequence ID" value="XM_018375471.1"/>
</dbReference>
<dbReference type="InterPro" id="IPR009668">
    <property type="entry name" value="RNA_pol-assoc_fac_A49-like"/>
</dbReference>
<accession>A0A0W4ZFQ4</accession>
<keyword evidence="6" id="KW-0812">Transmembrane</keyword>
<dbReference type="AlphaFoldDB" id="A0A0W4ZFQ4"/>
<keyword evidence="3" id="KW-0240">DNA-directed RNA polymerase</keyword>
<dbReference type="GeneID" id="28941726"/>
<dbReference type="VEuPathDB" id="FungiDB:T551_03208"/>